<dbReference type="InterPro" id="IPR029053">
    <property type="entry name" value="Viral_coat"/>
</dbReference>
<evidence type="ECO:0000256" key="2">
    <source>
        <dbReference type="ARBA" id="ARBA00022561"/>
    </source>
</evidence>
<proteinExistence type="inferred from homology"/>
<protein>
    <submittedName>
        <fullName evidence="4">Capsid protein</fullName>
    </submittedName>
</protein>
<name>A0A1S6LVJ9_9VIRU</name>
<dbReference type="GO" id="GO:0019028">
    <property type="term" value="C:viral capsid"/>
    <property type="evidence" value="ECO:0007669"/>
    <property type="project" value="UniProtKB-KW"/>
</dbReference>
<comment type="similarity">
    <text evidence="1">Belongs to the icosahedral plant coat protein family.</text>
</comment>
<dbReference type="Pfam" id="PF00729">
    <property type="entry name" value="Viral_coat"/>
    <property type="match status" value="1"/>
</dbReference>
<accession>A0A1S6LVJ9</accession>
<feature type="domain" description="Icosahedral viral capsid protein S" evidence="3">
    <location>
        <begin position="175"/>
        <end position="375"/>
    </location>
</feature>
<keyword evidence="2" id="KW-0167">Capsid protein</keyword>
<dbReference type="SUPFAM" id="SSF88633">
    <property type="entry name" value="Positive stranded ssRNA viruses"/>
    <property type="match status" value="1"/>
</dbReference>
<dbReference type="GO" id="GO:0005198">
    <property type="term" value="F:structural molecule activity"/>
    <property type="evidence" value="ECO:0007669"/>
    <property type="project" value="InterPro"/>
</dbReference>
<reference evidence="4" key="1">
    <citation type="journal article" date="2016" name="Virus Evol.">
        <title>Diversity and comparative genomics of chimeric viruses in Sphagnum-dominated peatlands.</title>
        <authorList>
            <person name="Quaiser A."/>
            <person name="Krupovic M."/>
            <person name="Dufresne A."/>
            <person name="Francez A.J."/>
            <person name="Roux S."/>
        </authorList>
    </citation>
    <scope>NUCLEOTIDE SEQUENCE</scope>
    <source>
        <strain evidence="4">CRUV-37-F</strain>
    </source>
</reference>
<keyword evidence="2" id="KW-0946">Virion</keyword>
<sequence>MVDMEWVGDDSKYEPTSLVVSGQRGLKRSRGRMGTMGMPGVSIPRSGGPRRSFFESFFRAPKVRAGFYKRQAIKNPSKADYWNRRAELVAQGLGAYRKGAICRGRGGFFGDVFSSIKSAIPKGSFQKLGSMVGNKFGGGFGDKIGSYLGGQAARKFGFGAYSSSGGDGGAMVGSGSLPEMVNTAEGTIIRHREYIGDVYTGTNVAGTTGGPSQFNITTFAVNPGLQATFPWGAGVAINYQEWEPRGIIFEFKTTSSDSNNVSSSSINLGSVIMANDYNVLNPVFTNKQEMENTEAAGSCKPSQSMTCELECDPKYNPMGKYFVRNGLVNVSDLRFNDLCNFSIATVNIPTGASGISIAIGELWMTYEIKLLKPIQPSVTGTNLVSSHLAVSGSISSANGTPVPLAGTGSAQYIVPAIVPALFLSLTGEVMNNVGFYAPVNGGAAANGLPSIGSITAGSLFQFPNVPQGKKYQGTFVFSTWEAKNDTIIVPGVSTFSGWSNSAASTIISAGVSLTGAPLIDQAYASNIQQTATTNSLGTAGPNYHTLTFFMDTLSNGAPVTGSFVLGKGTLGSSSSAWCCTDFYLTELNTNISS</sequence>
<organism evidence="4">
    <name type="scientific">Cruciviridae sp</name>
    <dbReference type="NCBI Taxonomy" id="1955495"/>
    <lineage>
        <taxon>Viruses</taxon>
        <taxon>Cruciviruses</taxon>
    </lineage>
</organism>
<dbReference type="Gene3D" id="2.60.120.20">
    <property type="match status" value="1"/>
</dbReference>
<evidence type="ECO:0000313" key="4">
    <source>
        <dbReference type="EMBL" id="AQU11760.1"/>
    </source>
</evidence>
<dbReference type="InterPro" id="IPR000937">
    <property type="entry name" value="Capsid_prot_S-dom_vir"/>
</dbReference>
<evidence type="ECO:0000256" key="1">
    <source>
        <dbReference type="ARBA" id="ARBA00007446"/>
    </source>
</evidence>
<evidence type="ECO:0000259" key="3">
    <source>
        <dbReference type="Pfam" id="PF00729"/>
    </source>
</evidence>
<dbReference type="EMBL" id="KX388516">
    <property type="protein sequence ID" value="AQU11760.1"/>
    <property type="molecule type" value="Genomic_DNA"/>
</dbReference>